<dbReference type="GO" id="GO:0016846">
    <property type="term" value="F:carbon-sulfur lyase activity"/>
    <property type="evidence" value="ECO:0007669"/>
    <property type="project" value="InterPro"/>
</dbReference>
<keyword evidence="2" id="KW-0479">Metal-binding</keyword>
<dbReference type="AlphaFoldDB" id="A0A5M3PYG0"/>
<dbReference type="RefSeq" id="WP_136632283.1">
    <property type="nucleotide sequence ID" value="NZ_BGZI01000006.1"/>
</dbReference>
<organism evidence="7 8">
    <name type="scientific">Marinobacter salsuginis</name>
    <dbReference type="NCBI Taxonomy" id="418719"/>
    <lineage>
        <taxon>Bacteria</taxon>
        <taxon>Pseudomonadati</taxon>
        <taxon>Pseudomonadota</taxon>
        <taxon>Gammaproteobacteria</taxon>
        <taxon>Pseudomonadales</taxon>
        <taxon>Marinobacteraceae</taxon>
        <taxon>Marinobacter</taxon>
    </lineage>
</organism>
<dbReference type="InterPro" id="IPR011057">
    <property type="entry name" value="Mss4-like_sf"/>
</dbReference>
<sequence>MHQTGSCLCGGIKYEIHGPLTDVLNCHCTMCRKLHASAFRTRAKVNAADWRTLQGEELIKLYESSAGEHKAFCSNCGSSLYTKFDAHPEVLGFPMGTLDTDPGVTPERHVYVGNKAPWFEITDDLPQYTENPESTTNGASATFEHPSYNANVE</sequence>
<dbReference type="Gene3D" id="3.90.1590.10">
    <property type="entry name" value="glutathione-dependent formaldehyde- activating enzyme (gfa)"/>
    <property type="match status" value="1"/>
</dbReference>
<name>A0A5M3PYG0_9GAMM</name>
<evidence type="ECO:0000256" key="3">
    <source>
        <dbReference type="ARBA" id="ARBA00022833"/>
    </source>
</evidence>
<comment type="caution">
    <text evidence="7">The sequence shown here is derived from an EMBL/GenBank/DDBJ whole genome shotgun (WGS) entry which is preliminary data.</text>
</comment>
<protein>
    <recommendedName>
        <fullName evidence="6">CENP-V/GFA domain-containing protein</fullName>
    </recommendedName>
</protein>
<dbReference type="EMBL" id="BGZI01000006">
    <property type="protein sequence ID" value="GBO87821.1"/>
    <property type="molecule type" value="Genomic_DNA"/>
</dbReference>
<feature type="region of interest" description="Disordered" evidence="5">
    <location>
        <begin position="127"/>
        <end position="153"/>
    </location>
</feature>
<dbReference type="GO" id="GO:0046872">
    <property type="term" value="F:metal ion binding"/>
    <property type="evidence" value="ECO:0007669"/>
    <property type="project" value="UniProtKB-KW"/>
</dbReference>
<evidence type="ECO:0000256" key="4">
    <source>
        <dbReference type="ARBA" id="ARBA00023239"/>
    </source>
</evidence>
<dbReference type="PANTHER" id="PTHR33337:SF40">
    <property type="entry name" value="CENP-V_GFA DOMAIN-CONTAINING PROTEIN-RELATED"/>
    <property type="match status" value="1"/>
</dbReference>
<evidence type="ECO:0000256" key="2">
    <source>
        <dbReference type="ARBA" id="ARBA00022723"/>
    </source>
</evidence>
<evidence type="ECO:0000256" key="5">
    <source>
        <dbReference type="SAM" id="MobiDB-lite"/>
    </source>
</evidence>
<evidence type="ECO:0000256" key="1">
    <source>
        <dbReference type="ARBA" id="ARBA00005495"/>
    </source>
</evidence>
<accession>A0A5M3PYG0</accession>
<dbReference type="SUPFAM" id="SSF51316">
    <property type="entry name" value="Mss4-like"/>
    <property type="match status" value="1"/>
</dbReference>
<dbReference type="Proteomes" id="UP000387223">
    <property type="component" value="Unassembled WGS sequence"/>
</dbReference>
<feature type="compositionally biased region" description="Polar residues" evidence="5">
    <location>
        <begin position="128"/>
        <end position="140"/>
    </location>
</feature>
<proteinExistence type="inferred from homology"/>
<evidence type="ECO:0000313" key="7">
    <source>
        <dbReference type="EMBL" id="GBO87821.1"/>
    </source>
</evidence>
<gene>
    <name evidence="7" type="ORF">MSSD14B_14890</name>
</gene>
<feature type="domain" description="CENP-V/GFA" evidence="6">
    <location>
        <begin position="3"/>
        <end position="119"/>
    </location>
</feature>
<dbReference type="InterPro" id="IPR006913">
    <property type="entry name" value="CENP-V/GFA"/>
</dbReference>
<dbReference type="PANTHER" id="PTHR33337">
    <property type="entry name" value="GFA DOMAIN-CONTAINING PROTEIN"/>
    <property type="match status" value="1"/>
</dbReference>
<dbReference type="Pfam" id="PF04828">
    <property type="entry name" value="GFA"/>
    <property type="match status" value="1"/>
</dbReference>
<evidence type="ECO:0000259" key="6">
    <source>
        <dbReference type="PROSITE" id="PS51891"/>
    </source>
</evidence>
<keyword evidence="3" id="KW-0862">Zinc</keyword>
<comment type="similarity">
    <text evidence="1">Belongs to the Gfa family.</text>
</comment>
<keyword evidence="4" id="KW-0456">Lyase</keyword>
<evidence type="ECO:0000313" key="8">
    <source>
        <dbReference type="Proteomes" id="UP000387223"/>
    </source>
</evidence>
<reference evidence="7 8" key="1">
    <citation type="journal article" date="2019" name="J. Gen. Appl. Microbiol.">
        <title>Aerobic degradation of cis-dichloroethene by the marine bacterium Marinobacter salsuginis strain 5N-3.</title>
        <authorList>
            <person name="Inoue Y."/>
            <person name="Fukunaga Y."/>
            <person name="Katsumata H."/>
            <person name="Ohji S."/>
            <person name="Hosoyama A."/>
            <person name="Mori K."/>
            <person name="Ando K."/>
        </authorList>
    </citation>
    <scope>NUCLEOTIDE SEQUENCE [LARGE SCALE GENOMIC DNA]</scope>
    <source>
        <strain evidence="7 8">NBRC 109114</strain>
    </source>
</reference>
<dbReference type="PROSITE" id="PS51891">
    <property type="entry name" value="CENP_V_GFA"/>
    <property type="match status" value="1"/>
</dbReference>